<dbReference type="EMBL" id="JACAGK010000001">
    <property type="protein sequence ID" value="MDM1046644.1"/>
    <property type="molecule type" value="Genomic_DNA"/>
</dbReference>
<evidence type="ECO:0000313" key="3">
    <source>
        <dbReference type="Proteomes" id="UP001170954"/>
    </source>
</evidence>
<gene>
    <name evidence="2" type="ORF">HX018_00035</name>
</gene>
<evidence type="ECO:0008006" key="4">
    <source>
        <dbReference type="Google" id="ProtNLM"/>
    </source>
</evidence>
<feature type="region of interest" description="Disordered" evidence="1">
    <location>
        <begin position="226"/>
        <end position="257"/>
    </location>
</feature>
<name>A0ABT7NHG8_9SPHI</name>
<dbReference type="RefSeq" id="WP_286650011.1">
    <property type="nucleotide sequence ID" value="NZ_JACAGK010000001.1"/>
</dbReference>
<keyword evidence="3" id="KW-1185">Reference proteome</keyword>
<accession>A0ABT7NHG8</accession>
<comment type="caution">
    <text evidence="2">The sequence shown here is derived from an EMBL/GenBank/DDBJ whole genome shotgun (WGS) entry which is preliminary data.</text>
</comment>
<protein>
    <recommendedName>
        <fullName evidence="4">DUF3945 domain-containing protein</fullName>
    </recommendedName>
</protein>
<dbReference type="Proteomes" id="UP001170954">
    <property type="component" value="Unassembled WGS sequence"/>
</dbReference>
<sequence>MNQKNYEYLRDQLLYSGFVDSMNANLQKAMKKGQDQFTLNFKREDQAERIAAQLRFSKSKQSDMYFFNSYELKITNRASLQSIKQRFYVNGRDRFTLKEAYNLLHGRAVHKDLTNKEGERYRAWMQLDFKTVDLEGNRKFRHYHENYGFDLPRELEKFPISDLQYPDSKEYLIASLERGNRHDVTFMLEQGSRQVSLEANPKFKSVAIYDGSMRLEFVSMNLDKHGQQSAQDVQMENKQKLQEDQQPPAKQSKGKRL</sequence>
<proteinExistence type="predicted"/>
<reference evidence="2" key="2">
    <citation type="journal article" date="2022" name="Sci. Total Environ.">
        <title>Prevalence, transmission, and molecular epidemiology of tet(X)-positive bacteria among humans, animals, and environmental niches in China: An epidemiological, and genomic-based study.</title>
        <authorList>
            <person name="Dong N."/>
            <person name="Zeng Y."/>
            <person name="Cai C."/>
            <person name="Sun C."/>
            <person name="Lu J."/>
            <person name="Liu C."/>
            <person name="Zhou H."/>
            <person name="Sun Q."/>
            <person name="Shu L."/>
            <person name="Wang H."/>
            <person name="Wang Y."/>
            <person name="Wang S."/>
            <person name="Wu C."/>
            <person name="Chan E.W."/>
            <person name="Chen G."/>
            <person name="Shen Z."/>
            <person name="Chen S."/>
            <person name="Zhang R."/>
        </authorList>
    </citation>
    <scope>NUCLEOTIDE SEQUENCE</scope>
    <source>
        <strain evidence="2">R1692</strain>
    </source>
</reference>
<reference evidence="2" key="1">
    <citation type="submission" date="2020-06" db="EMBL/GenBank/DDBJ databases">
        <authorList>
            <person name="Dong N."/>
        </authorList>
    </citation>
    <scope>NUCLEOTIDE SEQUENCE</scope>
    <source>
        <strain evidence="2">R1692</strain>
    </source>
</reference>
<evidence type="ECO:0000256" key="1">
    <source>
        <dbReference type="SAM" id="MobiDB-lite"/>
    </source>
</evidence>
<evidence type="ECO:0000313" key="2">
    <source>
        <dbReference type="EMBL" id="MDM1046644.1"/>
    </source>
</evidence>
<organism evidence="2 3">
    <name type="scientific">Sphingobacterium hotanense</name>
    <dbReference type="NCBI Taxonomy" id="649196"/>
    <lineage>
        <taxon>Bacteria</taxon>
        <taxon>Pseudomonadati</taxon>
        <taxon>Bacteroidota</taxon>
        <taxon>Sphingobacteriia</taxon>
        <taxon>Sphingobacteriales</taxon>
        <taxon>Sphingobacteriaceae</taxon>
        <taxon>Sphingobacterium</taxon>
    </lineage>
</organism>